<feature type="transmembrane region" description="Helical" evidence="2">
    <location>
        <begin position="37"/>
        <end position="56"/>
    </location>
</feature>
<feature type="region of interest" description="Disordered" evidence="1">
    <location>
        <begin position="1"/>
        <end position="29"/>
    </location>
</feature>
<gene>
    <name evidence="3" type="ORF">GCM10022254_59110</name>
</gene>
<keyword evidence="4" id="KW-1185">Reference proteome</keyword>
<proteinExistence type="predicted"/>
<protein>
    <submittedName>
        <fullName evidence="3">Uncharacterized protein</fullName>
    </submittedName>
</protein>
<sequence length="57" mass="6202">MASGKSRDKRDKDKSESDVPFRALSPGGEELFGRLPVWLNVLGGLVLVGMLCVPLFL</sequence>
<evidence type="ECO:0000313" key="4">
    <source>
        <dbReference type="Proteomes" id="UP001501710"/>
    </source>
</evidence>
<evidence type="ECO:0000256" key="2">
    <source>
        <dbReference type="SAM" id="Phobius"/>
    </source>
</evidence>
<name>A0ABP8CHF4_9ACTN</name>
<keyword evidence="2" id="KW-0472">Membrane</keyword>
<reference evidence="4" key="1">
    <citation type="journal article" date="2019" name="Int. J. Syst. Evol. Microbiol.">
        <title>The Global Catalogue of Microorganisms (GCM) 10K type strain sequencing project: providing services to taxonomists for standard genome sequencing and annotation.</title>
        <authorList>
            <consortium name="The Broad Institute Genomics Platform"/>
            <consortium name="The Broad Institute Genome Sequencing Center for Infectious Disease"/>
            <person name="Wu L."/>
            <person name="Ma J."/>
        </authorList>
    </citation>
    <scope>NUCLEOTIDE SEQUENCE [LARGE SCALE GENOMIC DNA]</scope>
    <source>
        <strain evidence="4">JCM 17440</strain>
    </source>
</reference>
<comment type="caution">
    <text evidence="3">The sequence shown here is derived from an EMBL/GenBank/DDBJ whole genome shotgun (WGS) entry which is preliminary data.</text>
</comment>
<accession>A0ABP8CHF4</accession>
<keyword evidence="2" id="KW-0812">Transmembrane</keyword>
<dbReference type="Proteomes" id="UP001501710">
    <property type="component" value="Unassembled WGS sequence"/>
</dbReference>
<dbReference type="EMBL" id="BAABAS010000020">
    <property type="protein sequence ID" value="GAA4239352.1"/>
    <property type="molecule type" value="Genomic_DNA"/>
</dbReference>
<evidence type="ECO:0000256" key="1">
    <source>
        <dbReference type="SAM" id="MobiDB-lite"/>
    </source>
</evidence>
<organism evidence="3 4">
    <name type="scientific">Actinomadura meridiana</name>
    <dbReference type="NCBI Taxonomy" id="559626"/>
    <lineage>
        <taxon>Bacteria</taxon>
        <taxon>Bacillati</taxon>
        <taxon>Actinomycetota</taxon>
        <taxon>Actinomycetes</taxon>
        <taxon>Streptosporangiales</taxon>
        <taxon>Thermomonosporaceae</taxon>
        <taxon>Actinomadura</taxon>
    </lineage>
</organism>
<feature type="compositionally biased region" description="Basic and acidic residues" evidence="1">
    <location>
        <begin position="1"/>
        <end position="19"/>
    </location>
</feature>
<keyword evidence="2" id="KW-1133">Transmembrane helix</keyword>
<evidence type="ECO:0000313" key="3">
    <source>
        <dbReference type="EMBL" id="GAA4239352.1"/>
    </source>
</evidence>